<dbReference type="InterPro" id="IPR052392">
    <property type="entry name" value="Kelch-BTB_domain-containing"/>
</dbReference>
<dbReference type="Gene3D" id="3.30.710.10">
    <property type="entry name" value="Potassium Channel Kv1.1, Chain A"/>
    <property type="match status" value="1"/>
</dbReference>
<keyword evidence="1" id="KW-0880">Kelch repeat</keyword>
<evidence type="ECO:0000259" key="3">
    <source>
        <dbReference type="PROSITE" id="PS50097"/>
    </source>
</evidence>
<dbReference type="STRING" id="7897.ENSLACP00000019321"/>
<dbReference type="PANTHER" id="PTHR46375">
    <property type="entry name" value="KELCH REPEAT AND BTB DOMAIN-CONTAINING PROTEIN 13-RELATED"/>
    <property type="match status" value="1"/>
</dbReference>
<dbReference type="Pfam" id="PF01344">
    <property type="entry name" value="Kelch_1"/>
    <property type="match status" value="2"/>
</dbReference>
<gene>
    <name evidence="4" type="primary">KBTBD13</name>
</gene>
<dbReference type="PROSITE" id="PS50097">
    <property type="entry name" value="BTB"/>
    <property type="match status" value="1"/>
</dbReference>
<reference evidence="4" key="2">
    <citation type="submission" date="2025-08" db="UniProtKB">
        <authorList>
            <consortium name="Ensembl"/>
        </authorList>
    </citation>
    <scope>IDENTIFICATION</scope>
</reference>
<evidence type="ECO:0000256" key="2">
    <source>
        <dbReference type="ARBA" id="ARBA00022737"/>
    </source>
</evidence>
<name>H3BBQ0_LATCH</name>
<sequence length="445" mass="49941">PTAAVMDKLHVIVDEKVFAVDKALLVENSEYFRALFESGMRECKQDRIQIQGLPVMGFCIMLKVLGGERPILNCDELLMAIECAAFLQVKSLTKHLIHLINSDNCIVMYQAAATYGLLDLFHTSALYIRDIYSDLRDDLDYLSQDLLDCIESLVPNTLVAVGTHSPTLAFLKDFSRSVCYLDEEENTWKTLTTLPDSASTSLAGITVLDNKVYIVGGVHGISKEVLELSFCFDAESNTWSQFSSPHQLRYNLTLTGQEGHLYAIGGEYAKRLLTSVEKYNVSSSTWSIVSHLPRPAAGAACTQAMGRIFICLWQPIDTTDIYEYETSKDEWVPIATLKRSQSYGHCMVGHRDNLYVMRNGPSDDFLRCNIDCFNLTTLQWTALYGQYVNSKGALFTAIVKGDVVFTINRALTLIYSIEENKWKPRKELAGFPRGGSVHTFLLRLP</sequence>
<dbReference type="eggNOG" id="KOG1072">
    <property type="taxonomic scope" value="Eukaryota"/>
</dbReference>
<accession>H3BBQ0</accession>
<dbReference type="Gene3D" id="2.120.10.80">
    <property type="entry name" value="Kelch-type beta propeller"/>
    <property type="match status" value="1"/>
</dbReference>
<keyword evidence="5" id="KW-1185">Reference proteome</keyword>
<reference evidence="4" key="3">
    <citation type="submission" date="2025-09" db="UniProtKB">
        <authorList>
            <consortium name="Ensembl"/>
        </authorList>
    </citation>
    <scope>IDENTIFICATION</scope>
</reference>
<evidence type="ECO:0000256" key="1">
    <source>
        <dbReference type="ARBA" id="ARBA00022441"/>
    </source>
</evidence>
<dbReference type="HOGENOM" id="CLU_049036_0_0_1"/>
<dbReference type="InterPro" id="IPR015915">
    <property type="entry name" value="Kelch-typ_b-propeller"/>
</dbReference>
<organism evidence="4 5">
    <name type="scientific">Latimeria chalumnae</name>
    <name type="common">Coelacanth</name>
    <dbReference type="NCBI Taxonomy" id="7897"/>
    <lineage>
        <taxon>Eukaryota</taxon>
        <taxon>Metazoa</taxon>
        <taxon>Chordata</taxon>
        <taxon>Craniata</taxon>
        <taxon>Vertebrata</taxon>
        <taxon>Euteleostomi</taxon>
        <taxon>Coelacanthiformes</taxon>
        <taxon>Coelacanthidae</taxon>
        <taxon>Latimeria</taxon>
    </lineage>
</organism>
<dbReference type="EMBL" id="AFYH01023772">
    <property type="status" value="NOT_ANNOTATED_CDS"/>
    <property type="molecule type" value="Genomic_DNA"/>
</dbReference>
<keyword evidence="2" id="KW-0677">Repeat</keyword>
<dbReference type="FunCoup" id="H3BBQ0">
    <property type="interactions" value="86"/>
</dbReference>
<dbReference type="Bgee" id="ENSLACG00000016995">
    <property type="expression patterns" value="Expressed in post-anal tail muscle and 5 other cell types or tissues"/>
</dbReference>
<dbReference type="InParanoid" id="H3BBQ0"/>
<dbReference type="SMART" id="SM00612">
    <property type="entry name" value="Kelch"/>
    <property type="match status" value="2"/>
</dbReference>
<dbReference type="InterPro" id="IPR011333">
    <property type="entry name" value="SKP1/BTB/POZ_sf"/>
</dbReference>
<dbReference type="CDD" id="cd18486">
    <property type="entry name" value="BACK_KBTBD13"/>
    <property type="match status" value="1"/>
</dbReference>
<evidence type="ECO:0000313" key="5">
    <source>
        <dbReference type="Proteomes" id="UP000008672"/>
    </source>
</evidence>
<dbReference type="AlphaFoldDB" id="H3BBQ0"/>
<reference evidence="5" key="1">
    <citation type="submission" date="2011-08" db="EMBL/GenBank/DDBJ databases">
        <title>The draft genome of Latimeria chalumnae.</title>
        <authorList>
            <person name="Di Palma F."/>
            <person name="Alfoldi J."/>
            <person name="Johnson J."/>
            <person name="Berlin A."/>
            <person name="Gnerre S."/>
            <person name="Jaffe D."/>
            <person name="MacCallum I."/>
            <person name="Young S."/>
            <person name="Walker B.J."/>
            <person name="Lander E."/>
            <person name="Lindblad-Toh K."/>
        </authorList>
    </citation>
    <scope>NUCLEOTIDE SEQUENCE [LARGE SCALE GENOMIC DNA]</scope>
    <source>
        <strain evidence="5">Wild caught</strain>
    </source>
</reference>
<dbReference type="SUPFAM" id="SSF117281">
    <property type="entry name" value="Kelch motif"/>
    <property type="match status" value="1"/>
</dbReference>
<dbReference type="SMART" id="SM00225">
    <property type="entry name" value="BTB"/>
    <property type="match status" value="1"/>
</dbReference>
<feature type="domain" description="BTB" evidence="3">
    <location>
        <begin position="7"/>
        <end position="65"/>
    </location>
</feature>
<dbReference type="CDD" id="cd18320">
    <property type="entry name" value="BTB_POZ_KBTBD13"/>
    <property type="match status" value="1"/>
</dbReference>
<dbReference type="Ensembl" id="ENSLACT00000019455.1">
    <property type="protein sequence ID" value="ENSLACP00000019321.1"/>
    <property type="gene ID" value="ENSLACG00000016995.1"/>
</dbReference>
<dbReference type="OMA" id="WSEFPSP"/>
<dbReference type="InterPro" id="IPR006652">
    <property type="entry name" value="Kelch_1"/>
</dbReference>
<protein>
    <submittedName>
        <fullName evidence="4">Kelch repeat and BTB domain containing 13</fullName>
    </submittedName>
</protein>
<proteinExistence type="predicted"/>
<dbReference type="GeneTree" id="ENSGT00940000161629"/>
<dbReference type="InterPro" id="IPR000210">
    <property type="entry name" value="BTB/POZ_dom"/>
</dbReference>
<evidence type="ECO:0000313" key="4">
    <source>
        <dbReference type="Ensembl" id="ENSLACP00000019321.1"/>
    </source>
</evidence>
<dbReference type="Proteomes" id="UP000008672">
    <property type="component" value="Unassembled WGS sequence"/>
</dbReference>
<dbReference type="Pfam" id="PF00651">
    <property type="entry name" value="BTB"/>
    <property type="match status" value="1"/>
</dbReference>
<dbReference type="SUPFAM" id="SSF54695">
    <property type="entry name" value="POZ domain"/>
    <property type="match status" value="1"/>
</dbReference>
<dbReference type="PANTHER" id="PTHR46375:SF3">
    <property type="entry name" value="KELCH REPEAT AND BTB DOMAIN-CONTAINING PROTEIN 13"/>
    <property type="match status" value="1"/>
</dbReference>